<dbReference type="STRING" id="1684307.A0A316U607"/>
<feature type="transmembrane region" description="Helical" evidence="2">
    <location>
        <begin position="222"/>
        <end position="242"/>
    </location>
</feature>
<evidence type="ECO:0000256" key="2">
    <source>
        <dbReference type="SAM" id="Phobius"/>
    </source>
</evidence>
<keyword evidence="2" id="KW-0812">Transmembrane</keyword>
<dbReference type="GeneID" id="37016678"/>
<protein>
    <recommendedName>
        <fullName evidence="5">DUF1275 domain protein</fullName>
    </recommendedName>
</protein>
<evidence type="ECO:0000313" key="3">
    <source>
        <dbReference type="EMBL" id="PWN20676.1"/>
    </source>
</evidence>
<name>A0A316U607_9BASI</name>
<feature type="compositionally biased region" description="Basic and acidic residues" evidence="1">
    <location>
        <begin position="276"/>
        <end position="300"/>
    </location>
</feature>
<evidence type="ECO:0000313" key="4">
    <source>
        <dbReference type="Proteomes" id="UP000245942"/>
    </source>
</evidence>
<gene>
    <name evidence="3" type="ORF">BCV69DRAFT_312628</name>
</gene>
<proteinExistence type="predicted"/>
<keyword evidence="2" id="KW-0472">Membrane</keyword>
<keyword evidence="2" id="KW-1133">Transmembrane helix</keyword>
<keyword evidence="4" id="KW-1185">Reference proteome</keyword>
<dbReference type="OrthoDB" id="5288586at2759"/>
<dbReference type="AlphaFoldDB" id="A0A316U607"/>
<feature type="transmembrane region" description="Helical" evidence="2">
    <location>
        <begin position="86"/>
        <end position="106"/>
    </location>
</feature>
<sequence>MVRQAPSSPPSGTSTQPRHAVKEHLLQDICKPALRIHLLVISFGTGLLDAGSYADFGIFASNQTGNTIILLTEAVASTRSSVGSGAPILTVGVSLAAFLAMGAIFGQLGNHLGRCRRIWLAFSTLVQATFLLVTAILLQTRVFRIGEMLEQGEYSRADVDGALIIFMLAAASGIQVSMAKSVGVPECPSAMLTSPYSDLVTDPHLFAPHLRTHQVFSRNIRLIYILTLSAGTLVGAALYYYADTVAVVWVAFALRTGNLVHILLAGAVLGEEEGGEEQRGDGKREGGVKKKELMEEKEGEGATPRMIGAKEQD</sequence>
<dbReference type="RefSeq" id="XP_025347836.1">
    <property type="nucleotide sequence ID" value="XM_025494944.1"/>
</dbReference>
<dbReference type="PANTHER" id="PTHR37488:SF2">
    <property type="entry name" value="DUF1275 DOMAIN-CONTAINING PROTEIN"/>
    <property type="match status" value="1"/>
</dbReference>
<organism evidence="3 4">
    <name type="scientific">Pseudomicrostroma glucosiphilum</name>
    <dbReference type="NCBI Taxonomy" id="1684307"/>
    <lineage>
        <taxon>Eukaryota</taxon>
        <taxon>Fungi</taxon>
        <taxon>Dikarya</taxon>
        <taxon>Basidiomycota</taxon>
        <taxon>Ustilaginomycotina</taxon>
        <taxon>Exobasidiomycetes</taxon>
        <taxon>Microstromatales</taxon>
        <taxon>Microstromatales incertae sedis</taxon>
        <taxon>Pseudomicrostroma</taxon>
    </lineage>
</organism>
<evidence type="ECO:0000256" key="1">
    <source>
        <dbReference type="SAM" id="MobiDB-lite"/>
    </source>
</evidence>
<feature type="region of interest" description="Disordered" evidence="1">
    <location>
        <begin position="272"/>
        <end position="313"/>
    </location>
</feature>
<evidence type="ECO:0008006" key="5">
    <source>
        <dbReference type="Google" id="ProtNLM"/>
    </source>
</evidence>
<accession>A0A316U607</accession>
<feature type="transmembrane region" description="Helical" evidence="2">
    <location>
        <begin position="248"/>
        <end position="269"/>
    </location>
</feature>
<dbReference type="InterPro" id="IPR010699">
    <property type="entry name" value="DUF1275"/>
</dbReference>
<dbReference type="EMBL" id="KZ819327">
    <property type="protein sequence ID" value="PWN20676.1"/>
    <property type="molecule type" value="Genomic_DNA"/>
</dbReference>
<feature type="transmembrane region" description="Helical" evidence="2">
    <location>
        <begin position="118"/>
        <end position="138"/>
    </location>
</feature>
<dbReference type="Proteomes" id="UP000245942">
    <property type="component" value="Unassembled WGS sequence"/>
</dbReference>
<dbReference type="Pfam" id="PF06912">
    <property type="entry name" value="DUF1275"/>
    <property type="match status" value="1"/>
</dbReference>
<reference evidence="3 4" key="1">
    <citation type="journal article" date="2018" name="Mol. Biol. Evol.">
        <title>Broad Genomic Sampling Reveals a Smut Pathogenic Ancestry of the Fungal Clade Ustilaginomycotina.</title>
        <authorList>
            <person name="Kijpornyongpan T."/>
            <person name="Mondo S.J."/>
            <person name="Barry K."/>
            <person name="Sandor L."/>
            <person name="Lee J."/>
            <person name="Lipzen A."/>
            <person name="Pangilinan J."/>
            <person name="LaButti K."/>
            <person name="Hainaut M."/>
            <person name="Henrissat B."/>
            <person name="Grigoriev I.V."/>
            <person name="Spatafora J.W."/>
            <person name="Aime M.C."/>
        </authorList>
    </citation>
    <scope>NUCLEOTIDE SEQUENCE [LARGE SCALE GENOMIC DNA]</scope>
    <source>
        <strain evidence="3 4">MCA 4718</strain>
    </source>
</reference>
<dbReference type="PANTHER" id="PTHR37488">
    <property type="entry name" value="DUF1275 DOMAIN-CONTAINING PROTEIN"/>
    <property type="match status" value="1"/>
</dbReference>